<name>A0A4R5EGY8_9RHOB</name>
<dbReference type="RefSeq" id="WP_132831530.1">
    <property type="nucleotide sequence ID" value="NZ_SMFP01000028.1"/>
</dbReference>
<protein>
    <recommendedName>
        <fullName evidence="3">Thymidylate kinase</fullName>
    </recommendedName>
</protein>
<proteinExistence type="predicted"/>
<dbReference type="InterPro" id="IPR027417">
    <property type="entry name" value="P-loop_NTPase"/>
</dbReference>
<dbReference type="EMBL" id="SMFP01000028">
    <property type="protein sequence ID" value="TDE33711.1"/>
    <property type="molecule type" value="Genomic_DNA"/>
</dbReference>
<comment type="caution">
    <text evidence="1">The sequence shown here is derived from an EMBL/GenBank/DDBJ whole genome shotgun (WGS) entry which is preliminary data.</text>
</comment>
<organism evidence="1 2">
    <name type="scientific">Antarcticimicrobium sediminis</name>
    <dbReference type="NCBI Taxonomy" id="2546227"/>
    <lineage>
        <taxon>Bacteria</taxon>
        <taxon>Pseudomonadati</taxon>
        <taxon>Pseudomonadota</taxon>
        <taxon>Alphaproteobacteria</taxon>
        <taxon>Rhodobacterales</taxon>
        <taxon>Paracoccaceae</taxon>
        <taxon>Antarcticimicrobium</taxon>
    </lineage>
</organism>
<evidence type="ECO:0000313" key="1">
    <source>
        <dbReference type="EMBL" id="TDE33711.1"/>
    </source>
</evidence>
<evidence type="ECO:0000313" key="2">
    <source>
        <dbReference type="Proteomes" id="UP000294662"/>
    </source>
</evidence>
<evidence type="ECO:0008006" key="3">
    <source>
        <dbReference type="Google" id="ProtNLM"/>
    </source>
</evidence>
<dbReference type="AlphaFoldDB" id="A0A4R5EGY8"/>
<dbReference type="SUPFAM" id="SSF52540">
    <property type="entry name" value="P-loop containing nucleoside triphosphate hydrolases"/>
    <property type="match status" value="1"/>
</dbReference>
<dbReference type="Gene3D" id="3.40.50.300">
    <property type="entry name" value="P-loop containing nucleotide triphosphate hydrolases"/>
    <property type="match status" value="1"/>
</dbReference>
<dbReference type="OrthoDB" id="9757917at2"/>
<reference evidence="1 2" key="1">
    <citation type="submission" date="2019-03" db="EMBL/GenBank/DDBJ databases">
        <authorList>
            <person name="Zhang S."/>
        </authorList>
    </citation>
    <scope>NUCLEOTIDE SEQUENCE [LARGE SCALE GENOMIC DNA]</scope>
    <source>
        <strain evidence="1 2">S4J41</strain>
    </source>
</reference>
<sequence length="457" mass="51037">MISQTQATFEADVLGALFAGFALRHLRYAVLRNYESLPQSVGARDIDIVVHPDDLAAACKLVTDITGRLGLRYGNYFADERLTQFALVGRDEAGALLQIKIDFFIRSEVYGIEVLSADDMQHDMRTHNGVAVVSEPVLLLDKWIFHLLVGRPLHTKYDADFAAIAQTDGAVLTRALTRFLPAARAEALVARLAAGAGSQIVLPGSERRRSLLRLWAAQGAGALGRSGRFLGYRLRDRLHPHGVFLSVSGPDGSGKTTVIDLVITQLRAIYGDDAVHYAHFRPTMLPRIAEVAKKAHAVETVDDNYDQPHRAKPSGLAGSTARLVYYWLDYMGGYSHSVRPVLKRREVMLFDRYYFDMIADSFRSRIALPMPLLLAMGRILPLPKYAFFIHVKPAEIHRRKQELTKERIVALNARYGDLVRRGWLIEVDNNGAPEETAAAIVDHIVADRHTQAVRRLR</sequence>
<dbReference type="Proteomes" id="UP000294662">
    <property type="component" value="Unassembled WGS sequence"/>
</dbReference>
<accession>A0A4R5EGY8</accession>
<keyword evidence="2" id="KW-1185">Reference proteome</keyword>
<gene>
    <name evidence="1" type="ORF">E1B25_20965</name>
</gene>